<sequence>MPSKQLLDLTGQTAIVTREGSRLESLMETSRVYAGRRRYKLRSMFTSHQGLRESCQRTRSVREISTRPSIGCNRF</sequence>
<comment type="caution">
    <text evidence="1">The sequence shown here is derived from an EMBL/GenBank/DDBJ whole genome shotgun (WGS) entry which is preliminary data.</text>
</comment>
<gene>
    <name evidence="1" type="ORF">BAMA_21060</name>
</gene>
<dbReference type="STRING" id="574376.BAMA_21060"/>
<reference evidence="1 2" key="1">
    <citation type="submission" date="2014-06" db="EMBL/GenBank/DDBJ databases">
        <title>Draft genome sequence of Bacillus manliponensis JCM 15802 (MCCC 1A00708).</title>
        <authorList>
            <person name="Lai Q."/>
            <person name="Liu Y."/>
            <person name="Shao Z."/>
        </authorList>
    </citation>
    <scope>NUCLEOTIDE SEQUENCE [LARGE SCALE GENOMIC DNA]</scope>
    <source>
        <strain evidence="1 2">JCM 15802</strain>
    </source>
</reference>
<protein>
    <submittedName>
        <fullName evidence="1">Uncharacterized protein</fullName>
    </submittedName>
</protein>
<dbReference type="Proteomes" id="UP000027822">
    <property type="component" value="Unassembled WGS sequence"/>
</dbReference>
<dbReference type="AlphaFoldDB" id="A0A073KBQ0"/>
<accession>A0A073KBQ0</accession>
<evidence type="ECO:0000313" key="2">
    <source>
        <dbReference type="Proteomes" id="UP000027822"/>
    </source>
</evidence>
<keyword evidence="2" id="KW-1185">Reference proteome</keyword>
<evidence type="ECO:0000313" key="1">
    <source>
        <dbReference type="EMBL" id="KEK19733.1"/>
    </source>
</evidence>
<name>A0A073KBQ0_9BACI</name>
<dbReference type="EMBL" id="JOTN01000006">
    <property type="protein sequence ID" value="KEK19733.1"/>
    <property type="molecule type" value="Genomic_DNA"/>
</dbReference>
<organism evidence="1 2">
    <name type="scientific">Bacillus manliponensis</name>
    <dbReference type="NCBI Taxonomy" id="574376"/>
    <lineage>
        <taxon>Bacteria</taxon>
        <taxon>Bacillati</taxon>
        <taxon>Bacillota</taxon>
        <taxon>Bacilli</taxon>
        <taxon>Bacillales</taxon>
        <taxon>Bacillaceae</taxon>
        <taxon>Bacillus</taxon>
        <taxon>Bacillus cereus group</taxon>
    </lineage>
</organism>
<proteinExistence type="predicted"/>